<dbReference type="Pfam" id="PF04525">
    <property type="entry name" value="LOR"/>
    <property type="match status" value="1"/>
</dbReference>
<protein>
    <recommendedName>
        <fullName evidence="4">Tubby C-terminal-like domain-containing protein</fullName>
    </recommendedName>
</protein>
<dbReference type="InterPro" id="IPR038595">
    <property type="entry name" value="LOR_sf"/>
</dbReference>
<keyword evidence="3" id="KW-1185">Reference proteome</keyword>
<sequence>MGSAPLLNPFPRPIGIFQQFFARQPETLVLKEKIKSLSGNSFDVRLFNGQPILKVNGESLSLSGRTNVTDVNGNFLFCIRKKHFTIHTIYYAENANGEEIFEVRSKFKLIGSKFIATFTSASGQQEELVMKGDFTDTNAEITEEASGQTVATIYRDRWNAREFLADQQTYNVTVAPNVDMAIIAAMCICMDIKKDEDAAAAA</sequence>
<dbReference type="EMBL" id="JBANMG010000006">
    <property type="protein sequence ID" value="KAK6951623.1"/>
    <property type="molecule type" value="Genomic_DNA"/>
</dbReference>
<dbReference type="InterPro" id="IPR007612">
    <property type="entry name" value="LOR"/>
</dbReference>
<evidence type="ECO:0008006" key="4">
    <source>
        <dbReference type="Google" id="ProtNLM"/>
    </source>
</evidence>
<evidence type="ECO:0000313" key="2">
    <source>
        <dbReference type="EMBL" id="KAK6951623.1"/>
    </source>
</evidence>
<evidence type="ECO:0000256" key="1">
    <source>
        <dbReference type="ARBA" id="ARBA00005437"/>
    </source>
</evidence>
<name>A0AAX6MGP4_9PEZI</name>
<dbReference type="InterPro" id="IPR025659">
    <property type="entry name" value="Tubby-like_C"/>
</dbReference>
<organism evidence="2 3">
    <name type="scientific">Daldinia eschscholtzii</name>
    <dbReference type="NCBI Taxonomy" id="292717"/>
    <lineage>
        <taxon>Eukaryota</taxon>
        <taxon>Fungi</taxon>
        <taxon>Dikarya</taxon>
        <taxon>Ascomycota</taxon>
        <taxon>Pezizomycotina</taxon>
        <taxon>Sordariomycetes</taxon>
        <taxon>Xylariomycetidae</taxon>
        <taxon>Xylariales</taxon>
        <taxon>Hypoxylaceae</taxon>
        <taxon>Daldinia</taxon>
    </lineage>
</organism>
<dbReference type="PANTHER" id="PTHR31087">
    <property type="match status" value="1"/>
</dbReference>
<comment type="similarity">
    <text evidence="1">Belongs to the LOR family.</text>
</comment>
<evidence type="ECO:0000313" key="3">
    <source>
        <dbReference type="Proteomes" id="UP001369815"/>
    </source>
</evidence>
<accession>A0AAX6MGP4</accession>
<comment type="caution">
    <text evidence="2">The sequence shown here is derived from an EMBL/GenBank/DDBJ whole genome shotgun (WGS) entry which is preliminary data.</text>
</comment>
<dbReference type="SUPFAM" id="SSF54518">
    <property type="entry name" value="Tubby C-terminal domain-like"/>
    <property type="match status" value="1"/>
</dbReference>
<dbReference type="Proteomes" id="UP001369815">
    <property type="component" value="Unassembled WGS sequence"/>
</dbReference>
<dbReference type="AlphaFoldDB" id="A0AAX6MGP4"/>
<reference evidence="2 3" key="1">
    <citation type="journal article" date="2024" name="Front Chem Biol">
        <title>Unveiling the potential of Daldinia eschscholtzii MFLUCC 19-0629 through bioactivity and bioinformatics studies for enhanced sustainable agriculture production.</title>
        <authorList>
            <person name="Brooks S."/>
            <person name="Weaver J.A."/>
            <person name="Klomchit A."/>
            <person name="Alharthi S.A."/>
            <person name="Onlamun T."/>
            <person name="Nurani R."/>
            <person name="Vong T.K."/>
            <person name="Alberti F."/>
            <person name="Greco C."/>
        </authorList>
    </citation>
    <scope>NUCLEOTIDE SEQUENCE [LARGE SCALE GENOMIC DNA]</scope>
    <source>
        <strain evidence="2">MFLUCC 19-0629</strain>
    </source>
</reference>
<gene>
    <name evidence="2" type="ORF">Daesc_006145</name>
</gene>
<dbReference type="Gene3D" id="2.40.160.200">
    <property type="entry name" value="LURP1-related"/>
    <property type="match status" value="1"/>
</dbReference>
<dbReference type="PANTHER" id="PTHR31087:SF161">
    <property type="entry name" value="TUBBY C 2 FAMILY PROTEIN"/>
    <property type="match status" value="1"/>
</dbReference>
<proteinExistence type="inferred from homology"/>